<protein>
    <submittedName>
        <fullName evidence="1">Uncharacterized protein</fullName>
    </submittedName>
</protein>
<organism evidence="1 2">
    <name type="scientific">Bibersteinia trehalosi USDA-ARS-USMARC-188</name>
    <dbReference type="NCBI Taxonomy" id="1263829"/>
    <lineage>
        <taxon>Bacteria</taxon>
        <taxon>Pseudomonadati</taxon>
        <taxon>Pseudomonadota</taxon>
        <taxon>Gammaproteobacteria</taxon>
        <taxon>Pasteurellales</taxon>
        <taxon>Pasteurellaceae</taxon>
        <taxon>Bibersteinia</taxon>
    </lineage>
</organism>
<evidence type="ECO:0000313" key="2">
    <source>
        <dbReference type="Proteomes" id="UP000019091"/>
    </source>
</evidence>
<accession>A0A4V7ICN7</accession>
<dbReference type="AlphaFoldDB" id="A0A4V7ICN7"/>
<dbReference type="KEGG" id="btre:F542_20850"/>
<evidence type="ECO:0000313" key="1">
    <source>
        <dbReference type="EMBL" id="AHG82794.1"/>
    </source>
</evidence>
<proteinExistence type="predicted"/>
<dbReference type="EMBL" id="CP006954">
    <property type="protein sequence ID" value="AHG82794.1"/>
    <property type="molecule type" value="Genomic_DNA"/>
</dbReference>
<reference evidence="1 2" key="1">
    <citation type="journal article" date="2014" name="Genome Announc.">
        <title>Complete Closed Genome Sequences of Three Bibersteinia trehalosi Nasopharyngeal Isolates from Cattle with Shipping Fever.</title>
        <authorList>
            <person name="Harhay G.P."/>
            <person name="McVey D.S."/>
            <person name="Koren S."/>
            <person name="Phillippy A.M."/>
            <person name="Bono J."/>
            <person name="Harhay D.M."/>
            <person name="Clawson M.L."/>
            <person name="Heaton M.P."/>
            <person name="Chitko-McKown C.G."/>
            <person name="Korlach J."/>
            <person name="Smith T.P."/>
        </authorList>
    </citation>
    <scope>NUCLEOTIDE SEQUENCE [LARGE SCALE GENOMIC DNA]</scope>
    <source>
        <strain evidence="1 2">USDA-ARS-USMARC-188</strain>
    </source>
</reference>
<dbReference type="Proteomes" id="UP000019091">
    <property type="component" value="Chromosome"/>
</dbReference>
<sequence length="52" mass="5798">MGKRQGWVENGKKLNENNGLLLCFLNGASLKINELRQAVDFGEKSANNHNIL</sequence>
<gene>
    <name evidence="1" type="ORF">F542_20850</name>
</gene>
<name>A0A4V7ICN7_BIBTR</name>